<organism evidence="2 3">
    <name type="scientific">Sphingomonas piscis</name>
    <dbReference type="NCBI Taxonomy" id="2714943"/>
    <lineage>
        <taxon>Bacteria</taxon>
        <taxon>Pseudomonadati</taxon>
        <taxon>Pseudomonadota</taxon>
        <taxon>Alphaproteobacteria</taxon>
        <taxon>Sphingomonadales</taxon>
        <taxon>Sphingomonadaceae</taxon>
        <taxon>Sphingomonas</taxon>
    </lineage>
</organism>
<keyword evidence="3" id="KW-1185">Reference proteome</keyword>
<feature type="region of interest" description="Disordered" evidence="1">
    <location>
        <begin position="217"/>
        <end position="261"/>
    </location>
</feature>
<dbReference type="Pfam" id="PF04404">
    <property type="entry name" value="ERF"/>
    <property type="match status" value="1"/>
</dbReference>
<dbReference type="Proteomes" id="UP000503222">
    <property type="component" value="Chromosome"/>
</dbReference>
<gene>
    <name evidence="2" type="ORF">G7077_09510</name>
</gene>
<evidence type="ECO:0000313" key="3">
    <source>
        <dbReference type="Proteomes" id="UP000503222"/>
    </source>
</evidence>
<accession>A0A6G7YQT7</accession>
<reference evidence="2 3" key="1">
    <citation type="submission" date="2020-03" db="EMBL/GenBank/DDBJ databases">
        <title>Sphingomonas sp. nov., isolated from fish.</title>
        <authorList>
            <person name="Hyun D.-W."/>
            <person name="Bae J.-W."/>
        </authorList>
    </citation>
    <scope>NUCLEOTIDE SEQUENCE [LARGE SCALE GENOMIC DNA]</scope>
    <source>
        <strain evidence="2 3">HDW15B</strain>
    </source>
</reference>
<evidence type="ECO:0000313" key="2">
    <source>
        <dbReference type="EMBL" id="QIK79097.1"/>
    </source>
</evidence>
<name>A0A6G7YQT7_9SPHN</name>
<feature type="compositionally biased region" description="Basic and acidic residues" evidence="1">
    <location>
        <begin position="226"/>
        <end position="235"/>
    </location>
</feature>
<dbReference type="RefSeq" id="WP_166411488.1">
    <property type="nucleotide sequence ID" value="NZ_CP049869.1"/>
</dbReference>
<protein>
    <submittedName>
        <fullName evidence="2">Uncharacterized protein</fullName>
    </submittedName>
</protein>
<dbReference type="InterPro" id="IPR007499">
    <property type="entry name" value="ERF_bacteria_virus"/>
</dbReference>
<dbReference type="EMBL" id="CP049869">
    <property type="protein sequence ID" value="QIK79097.1"/>
    <property type="molecule type" value="Genomic_DNA"/>
</dbReference>
<dbReference type="AlphaFoldDB" id="A0A6G7YQT7"/>
<dbReference type="KEGG" id="spii:G7077_09510"/>
<evidence type="ECO:0000256" key="1">
    <source>
        <dbReference type="SAM" id="MobiDB-lite"/>
    </source>
</evidence>
<proteinExistence type="predicted"/>
<feature type="region of interest" description="Disordered" evidence="1">
    <location>
        <begin position="138"/>
        <end position="164"/>
    </location>
</feature>
<sequence length="261" mass="28303">MSGALVYQAISGVAADLANLGLAKSMINTDDGYGYRSIDQLMNRLAPILAVRKLCILPRVLERTSAERRQGDDLLTNVTLKVAYDLVSPEDGSSHTVEVYGEALDRSDKATPKALTAAYKAAMLQTFCVPVAGMEDADASSPRLNGAASSKEATAVHDTEPPQGWQQWSADITALIASCESIEALERLQHTHRPLLRRLSRAWPELYTELGKAFAARRSNVGSTEPRPKTSERRSSRTRKGRPTPPTPRTSKANGPAAPLH</sequence>